<dbReference type="InterPro" id="IPR006797">
    <property type="entry name" value="PRELI/MSF1_dom"/>
</dbReference>
<proteinExistence type="predicted"/>
<dbReference type="EMBL" id="JAUEPS010000005">
    <property type="protein sequence ID" value="KAK0465215.1"/>
    <property type="molecule type" value="Genomic_DNA"/>
</dbReference>
<evidence type="ECO:0000313" key="2">
    <source>
        <dbReference type="EMBL" id="KAK0465215.1"/>
    </source>
</evidence>
<comment type="caution">
    <text evidence="2">The sequence shown here is derived from an EMBL/GenBank/DDBJ whole genome shotgun (WGS) entry which is preliminary data.</text>
</comment>
<dbReference type="PANTHER" id="PTHR11158">
    <property type="entry name" value="MSF1/PX19 RELATED"/>
    <property type="match status" value="1"/>
</dbReference>
<dbReference type="PROSITE" id="PS50904">
    <property type="entry name" value="PRELI_MSF1"/>
    <property type="match status" value="1"/>
</dbReference>
<evidence type="ECO:0000313" key="3">
    <source>
        <dbReference type="Proteomes" id="UP001175211"/>
    </source>
</evidence>
<organism evidence="2 3">
    <name type="scientific">Armillaria tabescens</name>
    <name type="common">Ringless honey mushroom</name>
    <name type="synonym">Agaricus tabescens</name>
    <dbReference type="NCBI Taxonomy" id="1929756"/>
    <lineage>
        <taxon>Eukaryota</taxon>
        <taxon>Fungi</taxon>
        <taxon>Dikarya</taxon>
        <taxon>Basidiomycota</taxon>
        <taxon>Agaricomycotina</taxon>
        <taxon>Agaricomycetes</taxon>
        <taxon>Agaricomycetidae</taxon>
        <taxon>Agaricales</taxon>
        <taxon>Marasmiineae</taxon>
        <taxon>Physalacriaceae</taxon>
        <taxon>Desarmillaria</taxon>
    </lineage>
</organism>
<dbReference type="GeneID" id="85363280"/>
<sequence length="215" mass="25036">MYPTRLLPETYRNGIGHILPQVPSSAHTSVLRLLDFSYFYFYFSRLIFAHEHAFFNQAYNYDHPWSHVVIGMWHKYPNPKCSHTGIIRTERILGCKQKAPGWIVKLFGGSEDAFVREISFVDPRNQRASISSVNMSLSQFATCVEQIDYLPASHDRTTFTQTAEIQARLGLWRSAADGLERWLVQRFEQNAHLGKLGFTDVLRRLWEERQQLQTV</sequence>
<dbReference type="RefSeq" id="XP_060336263.1">
    <property type="nucleotide sequence ID" value="XM_060479732.1"/>
</dbReference>
<dbReference type="Pfam" id="PF04707">
    <property type="entry name" value="PRELI"/>
    <property type="match status" value="1"/>
</dbReference>
<feature type="domain" description="PRELI/MSF1" evidence="1">
    <location>
        <begin position="39"/>
        <end position="210"/>
    </location>
</feature>
<evidence type="ECO:0000259" key="1">
    <source>
        <dbReference type="PROSITE" id="PS50904"/>
    </source>
</evidence>
<dbReference type="InterPro" id="IPR037365">
    <property type="entry name" value="Slowmo/Ups"/>
</dbReference>
<dbReference type="Proteomes" id="UP001175211">
    <property type="component" value="Unassembled WGS sequence"/>
</dbReference>
<gene>
    <name evidence="2" type="ORF">EV420DRAFT_1718730</name>
</gene>
<keyword evidence="3" id="KW-1185">Reference proteome</keyword>
<protein>
    <submittedName>
        <fullName evidence="2">PRELI-like family-domain-containing protein</fullName>
    </submittedName>
</protein>
<accession>A0AA39NGJ1</accession>
<reference evidence="2" key="1">
    <citation type="submission" date="2023-06" db="EMBL/GenBank/DDBJ databases">
        <authorList>
            <consortium name="Lawrence Berkeley National Laboratory"/>
            <person name="Ahrendt S."/>
            <person name="Sahu N."/>
            <person name="Indic B."/>
            <person name="Wong-Bajracharya J."/>
            <person name="Merenyi Z."/>
            <person name="Ke H.-M."/>
            <person name="Monk M."/>
            <person name="Kocsube S."/>
            <person name="Drula E."/>
            <person name="Lipzen A."/>
            <person name="Balint B."/>
            <person name="Henrissat B."/>
            <person name="Andreopoulos B."/>
            <person name="Martin F.M."/>
            <person name="Harder C.B."/>
            <person name="Rigling D."/>
            <person name="Ford K.L."/>
            <person name="Foster G.D."/>
            <person name="Pangilinan J."/>
            <person name="Papanicolaou A."/>
            <person name="Barry K."/>
            <person name="LaButti K."/>
            <person name="Viragh M."/>
            <person name="Koriabine M."/>
            <person name="Yan M."/>
            <person name="Riley R."/>
            <person name="Champramary S."/>
            <person name="Plett K.L."/>
            <person name="Tsai I.J."/>
            <person name="Slot J."/>
            <person name="Sipos G."/>
            <person name="Plett J."/>
            <person name="Nagy L.G."/>
            <person name="Grigoriev I.V."/>
        </authorList>
    </citation>
    <scope>NUCLEOTIDE SEQUENCE</scope>
    <source>
        <strain evidence="2">CCBAS 213</strain>
    </source>
</reference>
<dbReference type="AlphaFoldDB" id="A0AA39NGJ1"/>
<name>A0AA39NGJ1_ARMTA</name>
<dbReference type="GO" id="GO:0005758">
    <property type="term" value="C:mitochondrial intermembrane space"/>
    <property type="evidence" value="ECO:0007669"/>
    <property type="project" value="InterPro"/>
</dbReference>